<protein>
    <recommendedName>
        <fullName evidence="11">Cyclin-D1-binding protein 1</fullName>
    </recommendedName>
</protein>
<comment type="subcellular location">
    <subcellularLocation>
        <location evidence="2">Cytoplasm</location>
    </subcellularLocation>
    <subcellularLocation>
        <location evidence="1">Nucleus</location>
    </subcellularLocation>
</comment>
<evidence type="ECO:0000256" key="6">
    <source>
        <dbReference type="ARBA" id="ARBA00023306"/>
    </source>
</evidence>
<accession>A0A5C2SR55</accession>
<dbReference type="GO" id="GO:0005634">
    <property type="term" value="C:nucleus"/>
    <property type="evidence" value="ECO:0007669"/>
    <property type="project" value="UniProtKB-SubCell"/>
</dbReference>
<dbReference type="Gene3D" id="1.20.1410.10">
    <property type="entry name" value="I/LWEQ domain"/>
    <property type="match status" value="1"/>
</dbReference>
<dbReference type="Gene3D" id="1.20.1420.10">
    <property type="entry name" value="Talin, central domain"/>
    <property type="match status" value="1"/>
</dbReference>
<evidence type="ECO:0000256" key="5">
    <source>
        <dbReference type="ARBA" id="ARBA00023242"/>
    </source>
</evidence>
<gene>
    <name evidence="9" type="ORF">L227DRAFT_597575</name>
</gene>
<dbReference type="Proteomes" id="UP000313359">
    <property type="component" value="Unassembled WGS sequence"/>
</dbReference>
<dbReference type="InterPro" id="IPR049317">
    <property type="entry name" value="GCIP-like_N"/>
</dbReference>
<name>A0A5C2SR55_9APHY</name>
<evidence type="ECO:0000256" key="1">
    <source>
        <dbReference type="ARBA" id="ARBA00004123"/>
    </source>
</evidence>
<dbReference type="GO" id="GO:0005737">
    <property type="term" value="C:cytoplasm"/>
    <property type="evidence" value="ECO:0007669"/>
    <property type="project" value="UniProtKB-SubCell"/>
</dbReference>
<comment type="similarity">
    <text evidence="3">Belongs to the CCNDBP1 family.</text>
</comment>
<proteinExistence type="inferred from homology"/>
<feature type="domain" description="Cyclin-D1-binding protein 1-like N-terminal" evidence="7">
    <location>
        <begin position="53"/>
        <end position="188"/>
    </location>
</feature>
<dbReference type="OrthoDB" id="41588at2759"/>
<evidence type="ECO:0000256" key="4">
    <source>
        <dbReference type="ARBA" id="ARBA00022490"/>
    </source>
</evidence>
<dbReference type="STRING" id="1328759.A0A5C2SR55"/>
<evidence type="ECO:0000259" key="7">
    <source>
        <dbReference type="Pfam" id="PF13324"/>
    </source>
</evidence>
<evidence type="ECO:0000313" key="9">
    <source>
        <dbReference type="EMBL" id="RPD66363.1"/>
    </source>
</evidence>
<dbReference type="Pfam" id="PF13324">
    <property type="entry name" value="GCIP_N"/>
    <property type="match status" value="1"/>
</dbReference>
<dbReference type="AlphaFoldDB" id="A0A5C2SR55"/>
<reference evidence="9" key="1">
    <citation type="journal article" date="2018" name="Genome Biol. Evol.">
        <title>Genomics and development of Lentinus tigrinus, a white-rot wood-decaying mushroom with dimorphic fruiting bodies.</title>
        <authorList>
            <person name="Wu B."/>
            <person name="Xu Z."/>
            <person name="Knudson A."/>
            <person name="Carlson A."/>
            <person name="Chen N."/>
            <person name="Kovaka S."/>
            <person name="LaButti K."/>
            <person name="Lipzen A."/>
            <person name="Pennachio C."/>
            <person name="Riley R."/>
            <person name="Schakwitz W."/>
            <person name="Umezawa K."/>
            <person name="Ohm R.A."/>
            <person name="Grigoriev I.V."/>
            <person name="Nagy L.G."/>
            <person name="Gibbons J."/>
            <person name="Hibbett D."/>
        </authorList>
    </citation>
    <scope>NUCLEOTIDE SEQUENCE [LARGE SCALE GENOMIC DNA]</scope>
    <source>
        <strain evidence="9">ALCF2SS1-6</strain>
    </source>
</reference>
<keyword evidence="4" id="KW-0963">Cytoplasm</keyword>
<dbReference type="InterPro" id="IPR049318">
    <property type="entry name" value="GCIP_C"/>
</dbReference>
<keyword evidence="5" id="KW-0539">Nucleus</keyword>
<organism evidence="9 10">
    <name type="scientific">Lentinus tigrinus ALCF2SS1-6</name>
    <dbReference type="NCBI Taxonomy" id="1328759"/>
    <lineage>
        <taxon>Eukaryota</taxon>
        <taxon>Fungi</taxon>
        <taxon>Dikarya</taxon>
        <taxon>Basidiomycota</taxon>
        <taxon>Agaricomycotina</taxon>
        <taxon>Agaricomycetes</taxon>
        <taxon>Polyporales</taxon>
        <taxon>Polyporaceae</taxon>
        <taxon>Lentinus</taxon>
    </lineage>
</organism>
<dbReference type="PANTHER" id="PTHR15492:SF1">
    <property type="entry name" value="CYCLIN-D1-BINDING PROTEIN 1"/>
    <property type="match status" value="1"/>
</dbReference>
<dbReference type="Pfam" id="PF20936">
    <property type="entry name" value="GCIP_C"/>
    <property type="match status" value="1"/>
</dbReference>
<feature type="domain" description="Cyclin-D1-binding protein 1-like C-terminal" evidence="8">
    <location>
        <begin position="201"/>
        <end position="308"/>
    </location>
</feature>
<dbReference type="EMBL" id="ML122251">
    <property type="protein sequence ID" value="RPD66363.1"/>
    <property type="molecule type" value="Genomic_DNA"/>
</dbReference>
<evidence type="ECO:0008006" key="11">
    <source>
        <dbReference type="Google" id="ProtNLM"/>
    </source>
</evidence>
<dbReference type="PANTHER" id="PTHR15492">
    <property type="entry name" value="CYCLIN D1-BINDING PROTEIN 1"/>
    <property type="match status" value="1"/>
</dbReference>
<dbReference type="InterPro" id="IPR026907">
    <property type="entry name" value="GCIP-like"/>
</dbReference>
<sequence length="378" mass="40449">MGSSDLDKALAALRVLRDTCSAAIDALQQPFSDTQVSLLDSTPTCAVLYKDYQSLLTLIYTSTTKVTLVLRPSAPAPSAALAPIKDLGTSITSFATCATLFDLHGVTLASDARSLARQVCEAVRALASMFVDSAGEDYLVRTGTVHDVVEKARRDLPADNIAAVKKRWKADRDMIGDSLDEINAMLEDAEEGEDEAEGGDLDDEWEELGFGTSKKMSEAERECTKKVQPLVRFATLYHKRVVPDVLNGLSTSAEGLEALNSGLDALPSRSHAVVLAVEEVVATLYAPQKPPALAAATSSLAEAIRQIHTTLTNSILVPPVVQETDLAKEMSGLSIEGSNAAEKKVKDPLKWFNSCLAQIDKTAKAVDDMLIAQVTNAT</sequence>
<evidence type="ECO:0000313" key="10">
    <source>
        <dbReference type="Proteomes" id="UP000313359"/>
    </source>
</evidence>
<keyword evidence="6" id="KW-0131">Cell cycle</keyword>
<keyword evidence="10" id="KW-1185">Reference proteome</keyword>
<evidence type="ECO:0000256" key="2">
    <source>
        <dbReference type="ARBA" id="ARBA00004496"/>
    </source>
</evidence>
<evidence type="ECO:0000259" key="8">
    <source>
        <dbReference type="Pfam" id="PF20936"/>
    </source>
</evidence>
<evidence type="ECO:0000256" key="3">
    <source>
        <dbReference type="ARBA" id="ARBA00008940"/>
    </source>
</evidence>